<accession>A0AB39M0J5</accession>
<organism evidence="2">
    <name type="scientific">Streptomyces sp. R08</name>
    <dbReference type="NCBI Taxonomy" id="3238624"/>
    <lineage>
        <taxon>Bacteria</taxon>
        <taxon>Bacillati</taxon>
        <taxon>Actinomycetota</taxon>
        <taxon>Actinomycetes</taxon>
        <taxon>Kitasatosporales</taxon>
        <taxon>Streptomycetaceae</taxon>
        <taxon>Streptomyces</taxon>
    </lineage>
</organism>
<reference evidence="2" key="1">
    <citation type="submission" date="2024-07" db="EMBL/GenBank/DDBJ databases">
        <authorList>
            <person name="Yu S.T."/>
        </authorList>
    </citation>
    <scope>NUCLEOTIDE SEQUENCE</scope>
    <source>
        <strain evidence="2">R08</strain>
    </source>
</reference>
<evidence type="ECO:0000313" key="2">
    <source>
        <dbReference type="EMBL" id="XDP99333.1"/>
    </source>
</evidence>
<sequence>MSETLPEQPAVEAPPEMGPDEFEFWDDASRTFYERQPDGTLMTRPFNDEEVQQIEDETALDALHEEALAAIDYLDERIDLSLAYFALEAPTAEQAAAQIKNLSDLAAYSGGTLKRVIKVLSVLTNRPI</sequence>
<proteinExistence type="predicted"/>
<gene>
    <name evidence="2" type="ORF">AB5J58_03670</name>
</gene>
<feature type="region of interest" description="Disordered" evidence="1">
    <location>
        <begin position="1"/>
        <end position="22"/>
    </location>
</feature>
<dbReference type="AlphaFoldDB" id="A0AB39M0J5"/>
<evidence type="ECO:0000256" key="1">
    <source>
        <dbReference type="SAM" id="MobiDB-lite"/>
    </source>
</evidence>
<dbReference type="EMBL" id="CP163431">
    <property type="protein sequence ID" value="XDP99333.1"/>
    <property type="molecule type" value="Genomic_DNA"/>
</dbReference>
<protein>
    <submittedName>
        <fullName evidence="2">Uncharacterized protein</fullName>
    </submittedName>
</protein>
<name>A0AB39M0J5_9ACTN</name>
<dbReference type="RefSeq" id="WP_369186472.1">
    <property type="nucleotide sequence ID" value="NZ_CP163431.1"/>
</dbReference>